<evidence type="ECO:0000313" key="4">
    <source>
        <dbReference type="Proteomes" id="UP000308652"/>
    </source>
</evidence>
<feature type="region of interest" description="Disordered" evidence="2">
    <location>
        <begin position="362"/>
        <end position="387"/>
    </location>
</feature>
<name>A0A5C3M7S3_9AGAR</name>
<proteinExistence type="predicted"/>
<feature type="coiled-coil region" evidence="1">
    <location>
        <begin position="11"/>
        <end position="38"/>
    </location>
</feature>
<keyword evidence="4" id="KW-1185">Reference proteome</keyword>
<evidence type="ECO:0000256" key="1">
    <source>
        <dbReference type="SAM" id="Coils"/>
    </source>
</evidence>
<organism evidence="3 4">
    <name type="scientific">Crucibulum laeve</name>
    <dbReference type="NCBI Taxonomy" id="68775"/>
    <lineage>
        <taxon>Eukaryota</taxon>
        <taxon>Fungi</taxon>
        <taxon>Dikarya</taxon>
        <taxon>Basidiomycota</taxon>
        <taxon>Agaricomycotina</taxon>
        <taxon>Agaricomycetes</taxon>
        <taxon>Agaricomycetidae</taxon>
        <taxon>Agaricales</taxon>
        <taxon>Agaricineae</taxon>
        <taxon>Nidulariaceae</taxon>
        <taxon>Crucibulum</taxon>
    </lineage>
</organism>
<dbReference type="AlphaFoldDB" id="A0A5C3M7S3"/>
<reference evidence="3 4" key="1">
    <citation type="journal article" date="2019" name="Nat. Ecol. Evol.">
        <title>Megaphylogeny resolves global patterns of mushroom evolution.</title>
        <authorList>
            <person name="Varga T."/>
            <person name="Krizsan K."/>
            <person name="Foldi C."/>
            <person name="Dima B."/>
            <person name="Sanchez-Garcia M."/>
            <person name="Sanchez-Ramirez S."/>
            <person name="Szollosi G.J."/>
            <person name="Szarkandi J.G."/>
            <person name="Papp V."/>
            <person name="Albert L."/>
            <person name="Andreopoulos W."/>
            <person name="Angelini C."/>
            <person name="Antonin V."/>
            <person name="Barry K.W."/>
            <person name="Bougher N.L."/>
            <person name="Buchanan P."/>
            <person name="Buyck B."/>
            <person name="Bense V."/>
            <person name="Catcheside P."/>
            <person name="Chovatia M."/>
            <person name="Cooper J."/>
            <person name="Damon W."/>
            <person name="Desjardin D."/>
            <person name="Finy P."/>
            <person name="Geml J."/>
            <person name="Haridas S."/>
            <person name="Hughes K."/>
            <person name="Justo A."/>
            <person name="Karasinski D."/>
            <person name="Kautmanova I."/>
            <person name="Kiss B."/>
            <person name="Kocsube S."/>
            <person name="Kotiranta H."/>
            <person name="LaButti K.M."/>
            <person name="Lechner B.E."/>
            <person name="Liimatainen K."/>
            <person name="Lipzen A."/>
            <person name="Lukacs Z."/>
            <person name="Mihaltcheva S."/>
            <person name="Morgado L.N."/>
            <person name="Niskanen T."/>
            <person name="Noordeloos M.E."/>
            <person name="Ohm R.A."/>
            <person name="Ortiz-Santana B."/>
            <person name="Ovrebo C."/>
            <person name="Racz N."/>
            <person name="Riley R."/>
            <person name="Savchenko A."/>
            <person name="Shiryaev A."/>
            <person name="Soop K."/>
            <person name="Spirin V."/>
            <person name="Szebenyi C."/>
            <person name="Tomsovsky M."/>
            <person name="Tulloss R.E."/>
            <person name="Uehling J."/>
            <person name="Grigoriev I.V."/>
            <person name="Vagvolgyi C."/>
            <person name="Papp T."/>
            <person name="Martin F.M."/>
            <person name="Miettinen O."/>
            <person name="Hibbett D.S."/>
            <person name="Nagy L.G."/>
        </authorList>
    </citation>
    <scope>NUCLEOTIDE SEQUENCE [LARGE SCALE GENOMIC DNA]</scope>
    <source>
        <strain evidence="3 4">CBS 166.37</strain>
    </source>
</reference>
<evidence type="ECO:0000256" key="2">
    <source>
        <dbReference type="SAM" id="MobiDB-lite"/>
    </source>
</evidence>
<sequence length="490" mass="55295">MSGPRENQPTLHHASAALEAAYNRIREVRRNLLELSGALPPADIPIRGPIGNLLDPHHGSMLRDGGASVREIATVNGRQLQGQDSHTIMRRRESEDWDVRTNIPLPRHISRSRIRNHVTRQTTRSRDDHNDDGFTELGRRVAAREAVASNNYPLDTSSREGDIDYIRAVNLDHSFLQPLREDEPPFNDGSRNSPIMVSNSGVRRPLVQSQHHPPEVPLPPPWRFSTPGIPIRDQFSRRAVESTDSQRLSLLSNFSVQNLSTPRSVTLSDHALLFDEPGSYTHDSISQAQFTESISHGRNYVIQRRVNSDGDEHIHNINVMWDDDNSWVLSPRRGTATRESALLSDQGIGPFERPVLFSVSESPPTRSLAHLDPDGNEIPADEEQELERTHTETRIRAMYTSATTPGDRLFYTEYLEIPEISLWETRMQHSTCTVGCVCYAQPSSCWTTPFRPDPLPMPIKDIEKSVCQTGYSITRDFVIVMPNHTNLAGR</sequence>
<accession>A0A5C3M7S3</accession>
<evidence type="ECO:0000313" key="3">
    <source>
        <dbReference type="EMBL" id="TFK40897.1"/>
    </source>
</evidence>
<protein>
    <submittedName>
        <fullName evidence="3">Uncharacterized protein</fullName>
    </submittedName>
</protein>
<dbReference type="Proteomes" id="UP000308652">
    <property type="component" value="Unassembled WGS sequence"/>
</dbReference>
<dbReference type="EMBL" id="ML213595">
    <property type="protein sequence ID" value="TFK40897.1"/>
    <property type="molecule type" value="Genomic_DNA"/>
</dbReference>
<dbReference type="OrthoDB" id="2649166at2759"/>
<gene>
    <name evidence="3" type="ORF">BDQ12DRAFT_678560</name>
</gene>
<keyword evidence="1" id="KW-0175">Coiled coil</keyword>